<evidence type="ECO:0000259" key="2">
    <source>
        <dbReference type="PROSITE" id="PS50003"/>
    </source>
</evidence>
<dbReference type="GO" id="GO:0005829">
    <property type="term" value="C:cytosol"/>
    <property type="evidence" value="ECO:0007669"/>
    <property type="project" value="GOC"/>
</dbReference>
<reference evidence="3" key="1">
    <citation type="submission" date="2021-11" db="EMBL/GenBank/DDBJ databases">
        <authorList>
            <person name="Schell T."/>
        </authorList>
    </citation>
    <scope>NUCLEOTIDE SEQUENCE</scope>
    <source>
        <strain evidence="3">M5</strain>
    </source>
</reference>
<dbReference type="GO" id="GO:0042147">
    <property type="term" value="P:retrograde transport, endosome to Golgi"/>
    <property type="evidence" value="ECO:0007669"/>
    <property type="project" value="TreeGrafter"/>
</dbReference>
<dbReference type="PROSITE" id="PS50003">
    <property type="entry name" value="PH_DOMAIN"/>
    <property type="match status" value="1"/>
</dbReference>
<feature type="compositionally biased region" description="Low complexity" evidence="1">
    <location>
        <begin position="149"/>
        <end position="164"/>
    </location>
</feature>
<dbReference type="InterPro" id="IPR011993">
    <property type="entry name" value="PH-like_dom_sf"/>
</dbReference>
<dbReference type="CDD" id="cd13258">
    <property type="entry name" value="PH_PLEKHJ1"/>
    <property type="match status" value="1"/>
</dbReference>
<sequence>MHVNGKELITTSFKPATIEGRINYRVLHPGKSKGNFKEFWFKLTGNLLFYFGLNNFGGIKGNEPIGVIVLENCSVSFDEDGSGVFAFVVTFSGDQDRHVFSCFSVNQAQNWVIALRQASYEHLRIQVKILESKLESLGGKSIFKWNATSSSSSPSSTLKQSSNSADPTLPTPPARKRIGPKAKTFVSHMTDENPLPINSFTSDNKEPDQDLIKW</sequence>
<dbReference type="GO" id="GO:0007032">
    <property type="term" value="P:endosome organization"/>
    <property type="evidence" value="ECO:0007669"/>
    <property type="project" value="TreeGrafter"/>
</dbReference>
<dbReference type="PANTHER" id="PTHR22902">
    <property type="entry name" value="SESQUIPEDALIAN"/>
    <property type="match status" value="1"/>
</dbReference>
<dbReference type="Pfam" id="PF00169">
    <property type="entry name" value="PH"/>
    <property type="match status" value="1"/>
</dbReference>
<dbReference type="PANTHER" id="PTHR22902:SF53">
    <property type="entry name" value="INOSITOL PHOSPHATASE INTERACTING PROTEIN, ISOFORM A"/>
    <property type="match status" value="1"/>
</dbReference>
<dbReference type="EMBL" id="CAKKLH010000094">
    <property type="protein sequence ID" value="CAH0102820.1"/>
    <property type="molecule type" value="Genomic_DNA"/>
</dbReference>
<dbReference type="InterPro" id="IPR045188">
    <property type="entry name" value="Boi1/Boi2-like"/>
</dbReference>
<evidence type="ECO:0000313" key="3">
    <source>
        <dbReference type="EMBL" id="CAH0102820.1"/>
    </source>
</evidence>
<dbReference type="GO" id="GO:0055037">
    <property type="term" value="C:recycling endosome"/>
    <property type="evidence" value="ECO:0007669"/>
    <property type="project" value="TreeGrafter"/>
</dbReference>
<dbReference type="SUPFAM" id="SSF50729">
    <property type="entry name" value="PH domain-like"/>
    <property type="match status" value="1"/>
</dbReference>
<dbReference type="AlphaFoldDB" id="A0A8J2RE90"/>
<feature type="domain" description="PH" evidence="2">
    <location>
        <begin position="15"/>
        <end position="120"/>
    </location>
</feature>
<dbReference type="OrthoDB" id="10055808at2759"/>
<comment type="caution">
    <text evidence="3">The sequence shown here is derived from an EMBL/GenBank/DDBJ whole genome shotgun (WGS) entry which is preliminary data.</text>
</comment>
<accession>A0A8J2RE90</accession>
<dbReference type="GO" id="GO:0005769">
    <property type="term" value="C:early endosome"/>
    <property type="evidence" value="ECO:0007669"/>
    <property type="project" value="TreeGrafter"/>
</dbReference>
<dbReference type="GO" id="GO:0001881">
    <property type="term" value="P:receptor recycling"/>
    <property type="evidence" value="ECO:0007669"/>
    <property type="project" value="TreeGrafter"/>
</dbReference>
<keyword evidence="4" id="KW-1185">Reference proteome</keyword>
<organism evidence="3 4">
    <name type="scientific">Daphnia galeata</name>
    <dbReference type="NCBI Taxonomy" id="27404"/>
    <lineage>
        <taxon>Eukaryota</taxon>
        <taxon>Metazoa</taxon>
        <taxon>Ecdysozoa</taxon>
        <taxon>Arthropoda</taxon>
        <taxon>Crustacea</taxon>
        <taxon>Branchiopoda</taxon>
        <taxon>Diplostraca</taxon>
        <taxon>Cladocera</taxon>
        <taxon>Anomopoda</taxon>
        <taxon>Daphniidae</taxon>
        <taxon>Daphnia</taxon>
    </lineage>
</organism>
<protein>
    <recommendedName>
        <fullName evidence="2">PH domain-containing protein</fullName>
    </recommendedName>
</protein>
<name>A0A8J2RE90_9CRUS</name>
<dbReference type="GO" id="GO:0005802">
    <property type="term" value="C:trans-Golgi network"/>
    <property type="evidence" value="ECO:0007669"/>
    <property type="project" value="TreeGrafter"/>
</dbReference>
<evidence type="ECO:0000313" key="4">
    <source>
        <dbReference type="Proteomes" id="UP000789390"/>
    </source>
</evidence>
<evidence type="ECO:0000256" key="1">
    <source>
        <dbReference type="SAM" id="MobiDB-lite"/>
    </source>
</evidence>
<feature type="compositionally biased region" description="Basic and acidic residues" evidence="1">
    <location>
        <begin position="203"/>
        <end position="214"/>
    </location>
</feature>
<feature type="region of interest" description="Disordered" evidence="1">
    <location>
        <begin position="148"/>
        <end position="214"/>
    </location>
</feature>
<gene>
    <name evidence="3" type="ORF">DGAL_LOCUS5344</name>
</gene>
<proteinExistence type="predicted"/>
<dbReference type="SMART" id="SM00233">
    <property type="entry name" value="PH"/>
    <property type="match status" value="1"/>
</dbReference>
<dbReference type="Proteomes" id="UP000789390">
    <property type="component" value="Unassembled WGS sequence"/>
</dbReference>
<dbReference type="Gene3D" id="2.30.29.30">
    <property type="entry name" value="Pleckstrin-homology domain (PH domain)/Phosphotyrosine-binding domain (PTB)"/>
    <property type="match status" value="1"/>
</dbReference>
<dbReference type="InterPro" id="IPR001849">
    <property type="entry name" value="PH_domain"/>
</dbReference>